<accession>A0A1M7S8T5</accession>
<feature type="domain" description="Glutamine amidotransferase" evidence="1">
    <location>
        <begin position="31"/>
        <end position="114"/>
    </location>
</feature>
<dbReference type="AlphaFoldDB" id="A0A1M7S8T5"/>
<dbReference type="PANTHER" id="PTHR42695:SF5">
    <property type="entry name" value="GLUTAMINE AMIDOTRANSFERASE YLR126C-RELATED"/>
    <property type="match status" value="1"/>
</dbReference>
<dbReference type="InterPro" id="IPR029062">
    <property type="entry name" value="Class_I_gatase-like"/>
</dbReference>
<gene>
    <name evidence="2" type="ORF">SAMN05216200_10248</name>
</gene>
<keyword evidence="3" id="KW-1185">Reference proteome</keyword>
<dbReference type="CDD" id="cd01741">
    <property type="entry name" value="GATase1_1"/>
    <property type="match status" value="1"/>
</dbReference>
<dbReference type="InterPro" id="IPR017926">
    <property type="entry name" value="GATASE"/>
</dbReference>
<protein>
    <submittedName>
        <fullName evidence="2">GMP synthase (Glutamine-hydrolysing)</fullName>
    </submittedName>
</protein>
<organism evidence="2 3">
    <name type="scientific">Oceanicella actignis</name>
    <dbReference type="NCBI Taxonomy" id="1189325"/>
    <lineage>
        <taxon>Bacteria</taxon>
        <taxon>Pseudomonadati</taxon>
        <taxon>Pseudomonadota</taxon>
        <taxon>Alphaproteobacteria</taxon>
        <taxon>Rhodobacterales</taxon>
        <taxon>Paracoccaceae</taxon>
        <taxon>Oceanicella</taxon>
    </lineage>
</organism>
<reference evidence="2 3" key="1">
    <citation type="submission" date="2016-12" db="EMBL/GenBank/DDBJ databases">
        <authorList>
            <person name="Song W.-J."/>
            <person name="Kurnit D.M."/>
        </authorList>
    </citation>
    <scope>NUCLEOTIDE SEQUENCE [LARGE SCALE GENOMIC DNA]</scope>
    <source>
        <strain evidence="2 3">CGMCC 1.10808</strain>
    </source>
</reference>
<dbReference type="GO" id="GO:0005829">
    <property type="term" value="C:cytosol"/>
    <property type="evidence" value="ECO:0007669"/>
    <property type="project" value="TreeGrafter"/>
</dbReference>
<dbReference type="Pfam" id="PF00117">
    <property type="entry name" value="GATase"/>
    <property type="match status" value="1"/>
</dbReference>
<dbReference type="SUPFAM" id="SSF52317">
    <property type="entry name" value="Class I glutamine amidotransferase-like"/>
    <property type="match status" value="1"/>
</dbReference>
<name>A0A1M7S8T5_9RHOB</name>
<evidence type="ECO:0000259" key="1">
    <source>
        <dbReference type="Pfam" id="PF00117"/>
    </source>
</evidence>
<dbReference type="EMBL" id="FRDL01000002">
    <property type="protein sequence ID" value="SHN54828.1"/>
    <property type="molecule type" value="Genomic_DNA"/>
</dbReference>
<dbReference type="STRING" id="1189325.SAMN04488119_103460"/>
<proteinExistence type="predicted"/>
<sequence>MSAAAASGGPRICVIAHHDDPEEDAARAHLRARGARLCVVSPWRGEPTPDPRDFDGAMIMGGPQMVTDADSLPWMRDEQAFARGMLALGRPLLAICLGAQLLADALGARVGPHPEGRVALGFHPVVPTAEGAGLFPPGFMALSGNAQGFALPPGATLLARGEVWPNQAYAIGSALALQFHPEVTPAILEAWKRELADYFGRPGVSDPARLDADFARHDPALKTWLRALLERMFLRAHAPAPGPSVSPSGT</sequence>
<dbReference type="PROSITE" id="PS51273">
    <property type="entry name" value="GATASE_TYPE_1"/>
    <property type="match status" value="1"/>
</dbReference>
<dbReference type="OrthoDB" id="9794816at2"/>
<dbReference type="Gene3D" id="3.40.50.880">
    <property type="match status" value="1"/>
</dbReference>
<dbReference type="Proteomes" id="UP000184066">
    <property type="component" value="Unassembled WGS sequence"/>
</dbReference>
<evidence type="ECO:0000313" key="3">
    <source>
        <dbReference type="Proteomes" id="UP000184066"/>
    </source>
</evidence>
<dbReference type="RefSeq" id="WP_072746156.1">
    <property type="nucleotide sequence ID" value="NZ_FOHL01000003.1"/>
</dbReference>
<dbReference type="PANTHER" id="PTHR42695">
    <property type="entry name" value="GLUTAMINE AMIDOTRANSFERASE YLR126C-RELATED"/>
    <property type="match status" value="1"/>
</dbReference>
<dbReference type="InterPro" id="IPR044992">
    <property type="entry name" value="ChyE-like"/>
</dbReference>
<evidence type="ECO:0000313" key="2">
    <source>
        <dbReference type="EMBL" id="SHN54828.1"/>
    </source>
</evidence>